<dbReference type="Proteomes" id="UP000184231">
    <property type="component" value="Unassembled WGS sequence"/>
</dbReference>
<organism evidence="1 2">
    <name type="scientific">Arenibacter nanhaiticus</name>
    <dbReference type="NCBI Taxonomy" id="558155"/>
    <lineage>
        <taxon>Bacteria</taxon>
        <taxon>Pseudomonadati</taxon>
        <taxon>Bacteroidota</taxon>
        <taxon>Flavobacteriia</taxon>
        <taxon>Flavobacteriales</taxon>
        <taxon>Flavobacteriaceae</taxon>
        <taxon>Arenibacter</taxon>
    </lineage>
</organism>
<name>A0A1M6JTC7_9FLAO</name>
<proteinExistence type="predicted"/>
<dbReference type="OrthoDB" id="5526466at2"/>
<sequence>MTTFKLKAGFFTAIFCIFFSLHSCKEQPKNIVERAPITFTKDGELSILKKGTETAYIKFDIEISESEYETQTGLMYRSSMEDTQGMLFIFEDVAMRSFYMKNTEIPLDIIFIDENMHIVSFQKNANPFDEAGLTSTVPAKYVFEINAGIADSLNLEVGDLVQFQRN</sequence>
<dbReference type="InterPro" id="IPR003795">
    <property type="entry name" value="DUF192"/>
</dbReference>
<dbReference type="Pfam" id="PF02643">
    <property type="entry name" value="DUF192"/>
    <property type="match status" value="1"/>
</dbReference>
<reference evidence="1 2" key="1">
    <citation type="submission" date="2016-11" db="EMBL/GenBank/DDBJ databases">
        <authorList>
            <person name="Jaros S."/>
            <person name="Januszkiewicz K."/>
            <person name="Wedrychowicz H."/>
        </authorList>
    </citation>
    <scope>NUCLEOTIDE SEQUENCE [LARGE SCALE GENOMIC DNA]</scope>
    <source>
        <strain evidence="1 2">CGMCC 1.8863</strain>
    </source>
</reference>
<dbReference type="EMBL" id="FQYX01000023">
    <property type="protein sequence ID" value="SHJ49974.1"/>
    <property type="molecule type" value="Genomic_DNA"/>
</dbReference>
<dbReference type="STRING" id="558155.SAMN04487911_12310"/>
<dbReference type="PANTHER" id="PTHR37953">
    <property type="entry name" value="UPF0127 PROTEIN MJ1496"/>
    <property type="match status" value="1"/>
</dbReference>
<gene>
    <name evidence="1" type="ORF">SAMN04487911_12310</name>
</gene>
<dbReference type="Gene3D" id="2.60.120.1140">
    <property type="entry name" value="Protein of unknown function DUF192"/>
    <property type="match status" value="1"/>
</dbReference>
<dbReference type="PANTHER" id="PTHR37953:SF1">
    <property type="entry name" value="UPF0127 PROTEIN MJ1496"/>
    <property type="match status" value="1"/>
</dbReference>
<evidence type="ECO:0000313" key="2">
    <source>
        <dbReference type="Proteomes" id="UP000184231"/>
    </source>
</evidence>
<keyword evidence="2" id="KW-1185">Reference proteome</keyword>
<dbReference type="InterPro" id="IPR038695">
    <property type="entry name" value="Saro_0823-like_sf"/>
</dbReference>
<protein>
    <recommendedName>
        <fullName evidence="3">DUF192 domain-containing protein</fullName>
    </recommendedName>
</protein>
<dbReference type="AlphaFoldDB" id="A0A1M6JTC7"/>
<evidence type="ECO:0000313" key="1">
    <source>
        <dbReference type="EMBL" id="SHJ49974.1"/>
    </source>
</evidence>
<accession>A0A1M6JTC7</accession>
<evidence type="ECO:0008006" key="3">
    <source>
        <dbReference type="Google" id="ProtNLM"/>
    </source>
</evidence>
<dbReference type="RefSeq" id="WP_072765216.1">
    <property type="nucleotide sequence ID" value="NZ_FQYX01000023.1"/>
</dbReference>